<dbReference type="EMBL" id="OVEO01000013">
    <property type="protein sequence ID" value="SPR00103.1"/>
    <property type="molecule type" value="Genomic_DNA"/>
</dbReference>
<accession>A0A3P3YIS0</accession>
<protein>
    <submittedName>
        <fullName evidence="1">Uncharacterized protein</fullName>
    </submittedName>
</protein>
<proteinExistence type="predicted"/>
<evidence type="ECO:0000313" key="1">
    <source>
        <dbReference type="EMBL" id="SPR00103.1"/>
    </source>
</evidence>
<evidence type="ECO:0000313" key="2">
    <source>
        <dbReference type="Proteomes" id="UP000290189"/>
    </source>
</evidence>
<dbReference type="AlphaFoldDB" id="A0A3P3YIS0"/>
<sequence length="171" mass="19439">MVGLSRPQLSIIYVEEAPPTTALLGHWLRLASGINSYARFCDELRLFPWLRETLVFLDEFRVGNRDMLRSHGHCASLASVSLQRRIMPETYTGLKKGNTPRGDDAQRPKLVHFFNPIEFLSGMITKRLRQQSVAGGVFAKCGHLCDCVFDPARGVRHDVREFDVDFTMDDN</sequence>
<geneLocation type="mitochondrion" evidence="1"/>
<dbReference type="Proteomes" id="UP000290189">
    <property type="component" value="Unassembled WGS sequence"/>
</dbReference>
<organism evidence="1 2">
    <name type="scientific">Plasmodiophora brassicae</name>
    <name type="common">Clubroot disease agent</name>
    <dbReference type="NCBI Taxonomy" id="37360"/>
    <lineage>
        <taxon>Eukaryota</taxon>
        <taxon>Sar</taxon>
        <taxon>Rhizaria</taxon>
        <taxon>Endomyxa</taxon>
        <taxon>Phytomyxea</taxon>
        <taxon>Plasmodiophorida</taxon>
        <taxon>Plasmodiophoridae</taxon>
        <taxon>Plasmodiophora</taxon>
    </lineage>
</organism>
<name>A0A3P3YIS0_PLABS</name>
<reference evidence="1 2" key="1">
    <citation type="submission" date="2018-03" db="EMBL/GenBank/DDBJ databases">
        <authorList>
            <person name="Fogelqvist J."/>
        </authorList>
    </citation>
    <scope>NUCLEOTIDE SEQUENCE [LARGE SCALE GENOMIC DNA]</scope>
</reference>
<gene>
    <name evidence="1" type="ORF">PLBR_LOCUS7318</name>
</gene>
<keyword evidence="1" id="KW-0496">Mitochondrion</keyword>